<dbReference type="RefSeq" id="WP_119051390.1">
    <property type="nucleotide sequence ID" value="NZ_CP032157.1"/>
</dbReference>
<dbReference type="PROSITE" id="PS51257">
    <property type="entry name" value="PROKAR_LIPOPROTEIN"/>
    <property type="match status" value="1"/>
</dbReference>
<dbReference type="OrthoDB" id="637707at2"/>
<dbReference type="Proteomes" id="UP000263900">
    <property type="component" value="Chromosome"/>
</dbReference>
<dbReference type="InterPro" id="IPR025345">
    <property type="entry name" value="DUF4249"/>
</dbReference>
<protein>
    <submittedName>
        <fullName evidence="1">DUF4249 domain-containing protein</fullName>
    </submittedName>
</protein>
<name>A0A3B7MQA6_9BACT</name>
<reference evidence="1 2" key="1">
    <citation type="submission" date="2018-09" db="EMBL/GenBank/DDBJ databases">
        <title>Genome sequencing of strain 6GH32-13.</title>
        <authorList>
            <person name="Weon H.-Y."/>
            <person name="Heo J."/>
            <person name="Kwon S.-W."/>
        </authorList>
    </citation>
    <scope>NUCLEOTIDE SEQUENCE [LARGE SCALE GENOMIC DNA]</scope>
    <source>
        <strain evidence="1 2">5GH32-13</strain>
    </source>
</reference>
<dbReference type="AlphaFoldDB" id="A0A3B7MQA6"/>
<dbReference type="Pfam" id="PF14054">
    <property type="entry name" value="DUF4249"/>
    <property type="match status" value="1"/>
</dbReference>
<sequence length="348" mass="39397">MRIQQGIASLLLIVTIAGCTREFELGPQAAKPLYVIEGRISNMWGPYYVRVTKSDGLLADPDPYFPYRDSAEPVKNALVIITDDTGIKDTLIPSPPSIDRYVYYFRDSTNYNDQGIDSVFTTVNDRASFHDRGFYQTTKIKGQTGHTYSLEVQIGDQVFRSSAYMPPAPAMESVGWARDTMLSPYLNRGLIPVARFKDAPNEKNYYALNMNYSLHAYRYDFYLAPGVASGATFSVLPYYVFDDKFLTPGINTIPVRLMPLNVQHSLVPEGHYPYWDYYPYVRYSHKPVQIRLHALTQQTYTYFNALNKQLEVNGNIYKPAPASAPGNISGGALGFFYATTVSDKVLYW</sequence>
<keyword evidence="2" id="KW-1185">Reference proteome</keyword>
<evidence type="ECO:0000313" key="2">
    <source>
        <dbReference type="Proteomes" id="UP000263900"/>
    </source>
</evidence>
<accession>A0A3B7MQA6</accession>
<dbReference type="EMBL" id="CP032157">
    <property type="protein sequence ID" value="AXY75509.1"/>
    <property type="molecule type" value="Genomic_DNA"/>
</dbReference>
<gene>
    <name evidence="1" type="ORF">D3H65_16660</name>
</gene>
<dbReference type="KEGG" id="pseg:D3H65_16660"/>
<proteinExistence type="predicted"/>
<evidence type="ECO:0000313" key="1">
    <source>
        <dbReference type="EMBL" id="AXY75509.1"/>
    </source>
</evidence>
<organism evidence="1 2">
    <name type="scientific">Paraflavitalea soli</name>
    <dbReference type="NCBI Taxonomy" id="2315862"/>
    <lineage>
        <taxon>Bacteria</taxon>
        <taxon>Pseudomonadati</taxon>
        <taxon>Bacteroidota</taxon>
        <taxon>Chitinophagia</taxon>
        <taxon>Chitinophagales</taxon>
        <taxon>Chitinophagaceae</taxon>
        <taxon>Paraflavitalea</taxon>
    </lineage>
</organism>